<feature type="domain" description="FLYWCH-type" evidence="5">
    <location>
        <begin position="3"/>
        <end position="66"/>
    </location>
</feature>
<evidence type="ECO:0000259" key="5">
    <source>
        <dbReference type="Pfam" id="PF04500"/>
    </source>
</evidence>
<evidence type="ECO:0000256" key="4">
    <source>
        <dbReference type="SAM" id="Coils"/>
    </source>
</evidence>
<evidence type="ECO:0000256" key="2">
    <source>
        <dbReference type="ARBA" id="ARBA00022771"/>
    </source>
</evidence>
<dbReference type="InParanoid" id="A0A1W4WZ47"/>
<dbReference type="RefSeq" id="XP_018325423.1">
    <property type="nucleotide sequence ID" value="XM_018469921.2"/>
</dbReference>
<evidence type="ECO:0000256" key="1">
    <source>
        <dbReference type="ARBA" id="ARBA00022723"/>
    </source>
</evidence>
<dbReference type="KEGG" id="apln:108737200"/>
<accession>A0A1W4WZ47</accession>
<dbReference type="InterPro" id="IPR007588">
    <property type="entry name" value="Znf_FLYWCH"/>
</dbReference>
<evidence type="ECO:0000313" key="6">
    <source>
        <dbReference type="Proteomes" id="UP000192223"/>
    </source>
</evidence>
<dbReference type="Pfam" id="PF04500">
    <property type="entry name" value="FLYWCH"/>
    <property type="match status" value="1"/>
</dbReference>
<dbReference type="Gene3D" id="2.20.25.240">
    <property type="match status" value="1"/>
</dbReference>
<keyword evidence="3" id="KW-0862">Zinc</keyword>
<proteinExistence type="predicted"/>
<dbReference type="Proteomes" id="UP000192223">
    <property type="component" value="Unplaced"/>
</dbReference>
<keyword evidence="6" id="KW-1185">Reference proteome</keyword>
<dbReference type="GO" id="GO:0008270">
    <property type="term" value="F:zinc ion binding"/>
    <property type="evidence" value="ECO:0007669"/>
    <property type="project" value="UniProtKB-KW"/>
</dbReference>
<evidence type="ECO:0000256" key="3">
    <source>
        <dbReference type="ARBA" id="ARBA00022833"/>
    </source>
</evidence>
<feature type="coiled-coil region" evidence="4">
    <location>
        <begin position="220"/>
        <end position="261"/>
    </location>
</feature>
<evidence type="ECO:0000313" key="7">
    <source>
        <dbReference type="RefSeq" id="XP_018325423.1"/>
    </source>
</evidence>
<keyword evidence="1" id="KW-0479">Metal-binding</keyword>
<sequence length="292" mass="33147">MERKRRPNKIVYANGNAFHTRRISARANTRYLRCTFYNKTGCKASAKMPLNDTNGEIILMYDKHNHNLDLKSEFKRALRAEVCKGFGSYKDIYEDVSLRFPGAAQLCPYESIKTALYRWKQISLMKKGPNNKNTTVIPENSAKPTKASFSDKINLEIAEMCSDTWNEDNIAALSISELTNLCESTSLDYSIADLTDNTIPSQTEVVDQSVNSKKRDIALITDENQNIQDLLATTDDLKKQIEDLRDNIITLTNQIAEERSERLILQNTIEKFVGGVGDDIRDDILAADIFFQ</sequence>
<keyword evidence="4" id="KW-0175">Coiled coil</keyword>
<organism evidence="6 7">
    <name type="scientific">Agrilus planipennis</name>
    <name type="common">Emerald ash borer</name>
    <name type="synonym">Agrilus marcopoli</name>
    <dbReference type="NCBI Taxonomy" id="224129"/>
    <lineage>
        <taxon>Eukaryota</taxon>
        <taxon>Metazoa</taxon>
        <taxon>Ecdysozoa</taxon>
        <taxon>Arthropoda</taxon>
        <taxon>Hexapoda</taxon>
        <taxon>Insecta</taxon>
        <taxon>Pterygota</taxon>
        <taxon>Neoptera</taxon>
        <taxon>Endopterygota</taxon>
        <taxon>Coleoptera</taxon>
        <taxon>Polyphaga</taxon>
        <taxon>Elateriformia</taxon>
        <taxon>Buprestoidea</taxon>
        <taxon>Buprestidae</taxon>
        <taxon>Agrilinae</taxon>
        <taxon>Agrilus</taxon>
    </lineage>
</organism>
<dbReference type="AlphaFoldDB" id="A0A1W4WZ47"/>
<reference evidence="7" key="1">
    <citation type="submission" date="2025-08" db="UniProtKB">
        <authorList>
            <consortium name="RefSeq"/>
        </authorList>
    </citation>
    <scope>IDENTIFICATION</scope>
    <source>
        <tissue evidence="7">Entire body</tissue>
    </source>
</reference>
<dbReference type="GeneID" id="108737200"/>
<keyword evidence="2" id="KW-0863">Zinc-finger</keyword>
<gene>
    <name evidence="7" type="primary">LOC108737200</name>
</gene>
<name>A0A1W4WZ47_AGRPL</name>
<protein>
    <submittedName>
        <fullName evidence="7">Uncharacterized protein LOC108737200</fullName>
    </submittedName>
</protein>